<evidence type="ECO:0000256" key="2">
    <source>
        <dbReference type="ARBA" id="ARBA00023002"/>
    </source>
</evidence>
<protein>
    <submittedName>
        <fullName evidence="3">NAD(P)-dependent dehydrogenase (Short-subunit alcohol dehydrogenase family)</fullName>
    </submittedName>
</protein>
<dbReference type="InterPro" id="IPR002347">
    <property type="entry name" value="SDR_fam"/>
</dbReference>
<dbReference type="PRINTS" id="PR00081">
    <property type="entry name" value="GDHRDH"/>
</dbReference>
<dbReference type="InterPro" id="IPR020904">
    <property type="entry name" value="Sc_DH/Rdtase_CS"/>
</dbReference>
<dbReference type="EMBL" id="SHKX01000012">
    <property type="protein sequence ID" value="RZU44894.1"/>
    <property type="molecule type" value="Genomic_DNA"/>
</dbReference>
<dbReference type="Proteomes" id="UP000292423">
    <property type="component" value="Unassembled WGS sequence"/>
</dbReference>
<name>A0A4Q7Z4J6_9GAMM</name>
<dbReference type="InterPro" id="IPR036291">
    <property type="entry name" value="NAD(P)-bd_dom_sf"/>
</dbReference>
<comment type="caution">
    <text evidence="3">The sequence shown here is derived from an EMBL/GenBank/DDBJ whole genome shotgun (WGS) entry which is preliminary data.</text>
</comment>
<dbReference type="Gene3D" id="3.40.50.720">
    <property type="entry name" value="NAD(P)-binding Rossmann-like Domain"/>
    <property type="match status" value="1"/>
</dbReference>
<evidence type="ECO:0000256" key="1">
    <source>
        <dbReference type="ARBA" id="ARBA00006484"/>
    </source>
</evidence>
<keyword evidence="4" id="KW-1185">Reference proteome</keyword>
<dbReference type="OrthoDB" id="9790785at2"/>
<evidence type="ECO:0000313" key="4">
    <source>
        <dbReference type="Proteomes" id="UP000292423"/>
    </source>
</evidence>
<dbReference type="PANTHER" id="PTHR42901">
    <property type="entry name" value="ALCOHOL DEHYDROGENASE"/>
    <property type="match status" value="1"/>
</dbReference>
<dbReference type="SUPFAM" id="SSF51735">
    <property type="entry name" value="NAD(P)-binding Rossmann-fold domains"/>
    <property type="match status" value="1"/>
</dbReference>
<dbReference type="AlphaFoldDB" id="A0A4Q7Z4J6"/>
<dbReference type="NCBIfam" id="NF006509">
    <property type="entry name" value="PRK08945.1"/>
    <property type="match status" value="1"/>
</dbReference>
<dbReference type="PROSITE" id="PS00061">
    <property type="entry name" value="ADH_SHORT"/>
    <property type="match status" value="1"/>
</dbReference>
<reference evidence="3 4" key="1">
    <citation type="submission" date="2019-02" db="EMBL/GenBank/DDBJ databases">
        <title>Genomic Encyclopedia of Type Strains, Phase IV (KMG-IV): sequencing the most valuable type-strain genomes for metagenomic binning, comparative biology and taxonomic classification.</title>
        <authorList>
            <person name="Goeker M."/>
        </authorList>
    </citation>
    <scope>NUCLEOTIDE SEQUENCE [LARGE SCALE GENOMIC DNA]</scope>
    <source>
        <strain evidence="3 4">DSM 105135</strain>
    </source>
</reference>
<sequence>MTFPGQDYQAPANLLQGRVILVTGASDGIGCVAARHYAALGATVVLLGRDLQKLEMVYDLIEKAGHPQPAIIPMNFSSATQADFDQLAVSIEQELGRLDGILHCAGLLGDITPLEMYDPDTWDELMKVNLRAPFVLTQALLPLLKRSPDASVIFVSSSVGRKARAFWGAYAVSKHGVEALSALFADEMANISKIRFNCINPGGTRTNMRARAYPAENPATVKTPEEIMPLFAWLMGPESQGVTGQSLDAQPPRLA</sequence>
<comment type="similarity">
    <text evidence="1">Belongs to the short-chain dehydrogenases/reductases (SDR) family.</text>
</comment>
<accession>A0A4Q7Z4J6</accession>
<dbReference type="GO" id="GO:0016491">
    <property type="term" value="F:oxidoreductase activity"/>
    <property type="evidence" value="ECO:0007669"/>
    <property type="project" value="UniProtKB-KW"/>
</dbReference>
<organism evidence="3 4">
    <name type="scientific">Fluviicoccus keumensis</name>
    <dbReference type="NCBI Taxonomy" id="1435465"/>
    <lineage>
        <taxon>Bacteria</taxon>
        <taxon>Pseudomonadati</taxon>
        <taxon>Pseudomonadota</taxon>
        <taxon>Gammaproteobacteria</taxon>
        <taxon>Moraxellales</taxon>
        <taxon>Moraxellaceae</taxon>
        <taxon>Fluviicoccus</taxon>
    </lineage>
</organism>
<dbReference type="RefSeq" id="WP_130412721.1">
    <property type="nucleotide sequence ID" value="NZ_SHKX01000012.1"/>
</dbReference>
<keyword evidence="2" id="KW-0560">Oxidoreductase</keyword>
<proteinExistence type="inferred from homology"/>
<evidence type="ECO:0000313" key="3">
    <source>
        <dbReference type="EMBL" id="RZU44894.1"/>
    </source>
</evidence>
<gene>
    <name evidence="3" type="ORF">EV700_1695</name>
</gene>
<dbReference type="PANTHER" id="PTHR42901:SF1">
    <property type="entry name" value="ALCOHOL DEHYDROGENASE"/>
    <property type="match status" value="1"/>
</dbReference>
<dbReference type="Pfam" id="PF00106">
    <property type="entry name" value="adh_short"/>
    <property type="match status" value="1"/>
</dbReference>